<accession>A0A1J4KRY0</accession>
<evidence type="ECO:0000256" key="1">
    <source>
        <dbReference type="SAM" id="MobiDB-lite"/>
    </source>
</evidence>
<dbReference type="Gene3D" id="1.10.510.10">
    <property type="entry name" value="Transferase(Phosphotransferase) domain 1"/>
    <property type="match status" value="1"/>
</dbReference>
<dbReference type="EMBL" id="MLAK01000431">
    <property type="protein sequence ID" value="OHT14031.1"/>
    <property type="molecule type" value="Genomic_DNA"/>
</dbReference>
<feature type="domain" description="Protein kinase" evidence="2">
    <location>
        <begin position="1087"/>
        <end position="1375"/>
    </location>
</feature>
<dbReference type="PROSITE" id="PS00108">
    <property type="entry name" value="PROTEIN_KINASE_ST"/>
    <property type="match status" value="1"/>
</dbReference>
<dbReference type="VEuPathDB" id="TrichDB:TRFO_15689"/>
<dbReference type="InterPro" id="IPR008271">
    <property type="entry name" value="Ser/Thr_kinase_AS"/>
</dbReference>
<evidence type="ECO:0000313" key="3">
    <source>
        <dbReference type="EMBL" id="OHT14031.1"/>
    </source>
</evidence>
<sequence length="1395" mass="159247">MRRAKNQIRDLEAELSNISPRKRASTSLSKHEKANDELSKMSTKIIETNIILNSYETLVEKYFPASPKKVDSFVTPKKGCEKTLSELKQIVSRPISRNQKSNRVMSRLTTPRIESGLKMKPNDKSPLPPISITKLDKTKHDRNDLKFLKKMNKSSVAVFEIIKRFFNSTNPQVIKSEYDNLKEKKKVYIEKQSEIETSLNKLQNKKTRLENSILKYKPTKIRDAKLITEGKAALTILIHEKTSSSNQLLDIQSQKRAFMISAIRISSFFNIPEPKDFSEVIDTFAFVKQVFMNPSIKTLLKLSHRGIRSKVSFSIPETPSLKTMIDARDSIHVSSSSKVDVPSLKLDAIKGTNEFYPGTRSTRRAFSAFNSYSDVADGISGSVNHDLQFIGKSLGNIFVDRYSVGLIENRQTLQRIICHVDPVALSPIFMDKVNSYSPKEVIKCFVDQYVKCQDFLYLLVLTDFEISKIEKCFMSFLSTREYILTKINENYENGNYEEFIMGMFDSLLNSNEIAACWFIHDIVLATPASGNIPDYFAKMVPYFHKKLLSVSSIVETSKATPYIAYLACFYAFLNLNSTPSFHELVLDLIDNDMAKIMCVFASSMSHSISRCGFISIFQIGSFCPQYFYTCIEFQNQANSDFLVYIKQNLQYPTCIKAATGFFNEAFHKITSEAVLFTTAMIYHYVIQQLSLNPINVDVVTHLLSSLITVVANRNAYTSDQLSRLNFLPFLMKNFELEAFLANQTNQLNHPLSTSQSIMNKIEQQKLQQQNQQLPPKPQKPVSIPIPPLISKVQNHANNNTINDDGSNSNHNNSSNGSISERPKSELPILAGSRVSYLDIPKKKLPKLNLENPKLQLHFKPKPTYNLRSSISISDREYLTQRVKYPIYLSPSLHIVYVQLMFALLIDHNLHRLDIFFCDPFPVVNRKPNILYVVMEHMEGQFNNEIIDDLTSTFTPETVNSSSHSSLNQLSDNSNSSLKSYLNSFNNDIPHMPNLNGQRNANKNDEDKPITQLKEVKRHLSLERNLVLAQFKSVPNFIAAPSKIQDDEDEEDEQNSNSLKKKIDMPQYMDYIRLLRLTVPSKFNPSTYSNGQHIASGAFGAVMGVNVEGKDLAVKILEKSRTEFDNPRLIEVFTEVTILEMCKGDRRVTQLHDYGCTADSYYIVMEFYPTTLKSWRKSFLGNPGEEDSKPKPAPIETCLRIFKEFLNCATILTDHKINHFDIKCDNVMLDCDGMPALGDFGESMLYNSEKNCYTLLNRGTEWIKSPEMLSIALDSSASNPKYDRLKKIGAGPASDVWSIGCLFFELITGEYLFIDSDWSRFFMRITNNDEPILTEEKIKMLPDDPRYKNFIEFVLQRNVRRRPNIRQLIVKFDEMFPDASKAPLPVIPKINLSPNL</sequence>
<dbReference type="GO" id="GO:0004672">
    <property type="term" value="F:protein kinase activity"/>
    <property type="evidence" value="ECO:0007669"/>
    <property type="project" value="InterPro"/>
</dbReference>
<keyword evidence="3" id="KW-0808">Transferase</keyword>
<dbReference type="RefSeq" id="XP_068367167.1">
    <property type="nucleotide sequence ID" value="XM_068498523.1"/>
</dbReference>
<proteinExistence type="predicted"/>
<dbReference type="SUPFAM" id="SSF56112">
    <property type="entry name" value="Protein kinase-like (PK-like)"/>
    <property type="match status" value="1"/>
</dbReference>
<dbReference type="GO" id="GO:0005524">
    <property type="term" value="F:ATP binding"/>
    <property type="evidence" value="ECO:0007669"/>
    <property type="project" value="InterPro"/>
</dbReference>
<feature type="compositionally biased region" description="Low complexity" evidence="1">
    <location>
        <begin position="764"/>
        <end position="773"/>
    </location>
</feature>
<gene>
    <name evidence="3" type="ORF">TRFO_15689</name>
</gene>
<dbReference type="Pfam" id="PF00069">
    <property type="entry name" value="Pkinase"/>
    <property type="match status" value="1"/>
</dbReference>
<feature type="region of interest" description="Disordered" evidence="1">
    <location>
        <begin position="1"/>
        <end position="36"/>
    </location>
</feature>
<feature type="compositionally biased region" description="Polar residues" evidence="1">
    <location>
        <begin position="791"/>
        <end position="800"/>
    </location>
</feature>
<dbReference type="PROSITE" id="PS50011">
    <property type="entry name" value="PROTEIN_KINASE_DOM"/>
    <property type="match status" value="1"/>
</dbReference>
<keyword evidence="4" id="KW-1185">Reference proteome</keyword>
<dbReference type="PANTHER" id="PTHR44305">
    <property type="entry name" value="SI:DKEY-192D15.2-RELATED"/>
    <property type="match status" value="1"/>
</dbReference>
<dbReference type="GeneID" id="94833227"/>
<dbReference type="Proteomes" id="UP000179807">
    <property type="component" value="Unassembled WGS sequence"/>
</dbReference>
<dbReference type="CDD" id="cd00180">
    <property type="entry name" value="PKc"/>
    <property type="match status" value="1"/>
</dbReference>
<dbReference type="InterPro" id="IPR011009">
    <property type="entry name" value="Kinase-like_dom_sf"/>
</dbReference>
<organism evidence="3 4">
    <name type="scientific">Tritrichomonas foetus</name>
    <dbReference type="NCBI Taxonomy" id="1144522"/>
    <lineage>
        <taxon>Eukaryota</taxon>
        <taxon>Metamonada</taxon>
        <taxon>Parabasalia</taxon>
        <taxon>Tritrichomonadida</taxon>
        <taxon>Tritrichomonadidae</taxon>
        <taxon>Tritrichomonas</taxon>
    </lineage>
</organism>
<keyword evidence="3" id="KW-0418">Kinase</keyword>
<evidence type="ECO:0000259" key="2">
    <source>
        <dbReference type="PROSITE" id="PS50011"/>
    </source>
</evidence>
<comment type="caution">
    <text evidence="3">The sequence shown here is derived from an EMBL/GenBank/DDBJ whole genome shotgun (WGS) entry which is preliminary data.</text>
</comment>
<dbReference type="OrthoDB" id="440949at2759"/>
<feature type="compositionally biased region" description="Pro residues" evidence="1">
    <location>
        <begin position="774"/>
        <end position="787"/>
    </location>
</feature>
<evidence type="ECO:0000313" key="4">
    <source>
        <dbReference type="Proteomes" id="UP000179807"/>
    </source>
</evidence>
<reference evidence="3" key="1">
    <citation type="submission" date="2016-10" db="EMBL/GenBank/DDBJ databases">
        <authorList>
            <person name="Benchimol M."/>
            <person name="Almeida L.G."/>
            <person name="Vasconcelos A.T."/>
            <person name="Perreira-Neves A."/>
            <person name="Rosa I.A."/>
            <person name="Tasca T."/>
            <person name="Bogo M.R."/>
            <person name="de Souza W."/>
        </authorList>
    </citation>
    <scope>NUCLEOTIDE SEQUENCE [LARGE SCALE GENOMIC DNA]</scope>
    <source>
        <strain evidence="3">K</strain>
    </source>
</reference>
<feature type="compositionally biased region" description="Low complexity" evidence="1">
    <location>
        <begin position="801"/>
        <end position="819"/>
    </location>
</feature>
<dbReference type="Gene3D" id="3.30.200.20">
    <property type="entry name" value="Phosphorylase Kinase, domain 1"/>
    <property type="match status" value="1"/>
</dbReference>
<dbReference type="InterPro" id="IPR053083">
    <property type="entry name" value="TF_kinase-domain_protein"/>
</dbReference>
<feature type="region of interest" description="Disordered" evidence="1">
    <location>
        <begin position="763"/>
        <end position="822"/>
    </location>
</feature>
<name>A0A1J4KRY0_9EUKA</name>
<protein>
    <submittedName>
        <fullName evidence="3">CAMK family protein kinase</fullName>
    </submittedName>
</protein>
<dbReference type="InterPro" id="IPR000719">
    <property type="entry name" value="Prot_kinase_dom"/>
</dbReference>
<dbReference type="PANTHER" id="PTHR44305:SF25">
    <property type="entry name" value="CHROMOSOME UNDETERMINED SCAFFOLD_9, WHOLE GENOME SHOTGUN SEQUENCE"/>
    <property type="match status" value="1"/>
</dbReference>
<dbReference type="SMART" id="SM00220">
    <property type="entry name" value="S_TKc"/>
    <property type="match status" value="1"/>
</dbReference>